<dbReference type="InterPro" id="IPR001155">
    <property type="entry name" value="OxRdtase_FMN_N"/>
</dbReference>
<gene>
    <name evidence="5" type="ORF">BZA70DRAFT_310392</name>
</gene>
<organism evidence="5 6">
    <name type="scientific">Myxozyma melibiosi</name>
    <dbReference type="NCBI Taxonomy" id="54550"/>
    <lineage>
        <taxon>Eukaryota</taxon>
        <taxon>Fungi</taxon>
        <taxon>Dikarya</taxon>
        <taxon>Ascomycota</taxon>
        <taxon>Saccharomycotina</taxon>
        <taxon>Lipomycetes</taxon>
        <taxon>Lipomycetales</taxon>
        <taxon>Lipomycetaceae</taxon>
        <taxon>Myxozyma</taxon>
    </lineage>
</organism>
<dbReference type="CDD" id="cd02933">
    <property type="entry name" value="OYE_like_FMN"/>
    <property type="match status" value="1"/>
</dbReference>
<name>A0ABR1F832_9ASCO</name>
<comment type="cofactor">
    <cofactor evidence="1">
        <name>FMN</name>
        <dbReference type="ChEBI" id="CHEBI:58210"/>
    </cofactor>
</comment>
<dbReference type="Gene3D" id="3.20.20.70">
    <property type="entry name" value="Aldolase class I"/>
    <property type="match status" value="1"/>
</dbReference>
<keyword evidence="3" id="KW-0288">FMN</keyword>
<proteinExistence type="inferred from homology"/>
<evidence type="ECO:0000256" key="2">
    <source>
        <dbReference type="ARBA" id="ARBA00005979"/>
    </source>
</evidence>
<evidence type="ECO:0000259" key="4">
    <source>
        <dbReference type="Pfam" id="PF00724"/>
    </source>
</evidence>
<dbReference type="RefSeq" id="XP_064768955.1">
    <property type="nucleotide sequence ID" value="XM_064914919.1"/>
</dbReference>
<evidence type="ECO:0000313" key="6">
    <source>
        <dbReference type="Proteomes" id="UP001498771"/>
    </source>
</evidence>
<dbReference type="SUPFAM" id="SSF51395">
    <property type="entry name" value="FMN-linked oxidoreductases"/>
    <property type="match status" value="1"/>
</dbReference>
<dbReference type="Proteomes" id="UP001498771">
    <property type="component" value="Unassembled WGS sequence"/>
</dbReference>
<comment type="caution">
    <text evidence="5">The sequence shown here is derived from an EMBL/GenBank/DDBJ whole genome shotgun (WGS) entry which is preliminary data.</text>
</comment>
<dbReference type="PANTHER" id="PTHR22893:SF91">
    <property type="entry name" value="NADPH DEHYDROGENASE 2-RELATED"/>
    <property type="match status" value="1"/>
</dbReference>
<dbReference type="PANTHER" id="PTHR22893">
    <property type="entry name" value="NADH OXIDOREDUCTASE-RELATED"/>
    <property type="match status" value="1"/>
</dbReference>
<evidence type="ECO:0000313" key="5">
    <source>
        <dbReference type="EMBL" id="KAK7205922.1"/>
    </source>
</evidence>
<evidence type="ECO:0000256" key="1">
    <source>
        <dbReference type="ARBA" id="ARBA00001917"/>
    </source>
</evidence>
<protein>
    <recommendedName>
        <fullName evidence="4">NADH:flavin oxidoreductase/NADH oxidase N-terminal domain-containing protein</fullName>
    </recommendedName>
</protein>
<keyword evidence="6" id="KW-1185">Reference proteome</keyword>
<sequence length="361" mass="39708">MPALFEPIKVGTCALSNRIVMAPLTRFRNDDALVPIPELMPEHYAARCLVPGTLIIGEATDICELGGGYNNVPGIYTDAQVAGWKKVTDAVHAKGGFMFLQLWALGRVNPGNKVTDVTGASAIKDDSVDATPREMTTEEVVGFEDAYVHASKCAIAAGFDGIEIHGAHGYLVDQFLQDVSNKRTDIYGGSVENRARFALNIIDKVSAAIGEEKVAIRLSPFNNFQGMGMKDHYPTFSYVISQIEAKHPKLAYLHVVEPRVSGGADREVHEGETTDVYKKLWSGPWIAAGGFTPETALKYAEEHENSLVAFGRYFISNPDLVAKIKEGIPLTPYNRDTFYLPKDPKGYLDYSYAEELKGKYY</sequence>
<evidence type="ECO:0000256" key="3">
    <source>
        <dbReference type="ARBA" id="ARBA00022643"/>
    </source>
</evidence>
<keyword evidence="3" id="KW-0285">Flavoprotein</keyword>
<accession>A0ABR1F832</accession>
<dbReference type="EMBL" id="JBBJBU010000004">
    <property type="protein sequence ID" value="KAK7205922.1"/>
    <property type="molecule type" value="Genomic_DNA"/>
</dbReference>
<comment type="similarity">
    <text evidence="2">Belongs to the NADH:flavin oxidoreductase/NADH oxidase family.</text>
</comment>
<dbReference type="InterPro" id="IPR045247">
    <property type="entry name" value="Oye-like"/>
</dbReference>
<dbReference type="Pfam" id="PF00724">
    <property type="entry name" value="Oxidored_FMN"/>
    <property type="match status" value="1"/>
</dbReference>
<feature type="domain" description="NADH:flavin oxidoreductase/NADH oxidase N-terminal" evidence="4">
    <location>
        <begin position="4"/>
        <end position="330"/>
    </location>
</feature>
<dbReference type="InterPro" id="IPR013785">
    <property type="entry name" value="Aldolase_TIM"/>
</dbReference>
<reference evidence="5 6" key="1">
    <citation type="submission" date="2024-03" db="EMBL/GenBank/DDBJ databases">
        <title>Genome-scale model development and genomic sequencing of the oleaginous clade Lipomyces.</title>
        <authorList>
            <consortium name="Lawrence Berkeley National Laboratory"/>
            <person name="Czajka J.J."/>
            <person name="Han Y."/>
            <person name="Kim J."/>
            <person name="Mondo S.J."/>
            <person name="Hofstad B.A."/>
            <person name="Robles A."/>
            <person name="Haridas S."/>
            <person name="Riley R."/>
            <person name="LaButti K."/>
            <person name="Pangilinan J."/>
            <person name="Andreopoulos W."/>
            <person name="Lipzen A."/>
            <person name="Yan J."/>
            <person name="Wang M."/>
            <person name="Ng V."/>
            <person name="Grigoriev I.V."/>
            <person name="Spatafora J.W."/>
            <person name="Magnuson J.K."/>
            <person name="Baker S.E."/>
            <person name="Pomraning K.R."/>
        </authorList>
    </citation>
    <scope>NUCLEOTIDE SEQUENCE [LARGE SCALE GENOMIC DNA]</scope>
    <source>
        <strain evidence="5 6">Phaff 52-87</strain>
    </source>
</reference>
<dbReference type="GeneID" id="90040431"/>